<comment type="caution">
    <text evidence="2">The sequence shown here is derived from an EMBL/GenBank/DDBJ whole genome shotgun (WGS) entry which is preliminary data.</text>
</comment>
<keyword evidence="1" id="KW-0812">Transmembrane</keyword>
<organism evidence="2 3">
    <name type="scientific">Paractinoplanes deccanensis</name>
    <dbReference type="NCBI Taxonomy" id="113561"/>
    <lineage>
        <taxon>Bacteria</taxon>
        <taxon>Bacillati</taxon>
        <taxon>Actinomycetota</taxon>
        <taxon>Actinomycetes</taxon>
        <taxon>Micromonosporales</taxon>
        <taxon>Micromonosporaceae</taxon>
        <taxon>Paractinoplanes</taxon>
    </lineage>
</organism>
<feature type="transmembrane region" description="Helical" evidence="1">
    <location>
        <begin position="91"/>
        <end position="112"/>
    </location>
</feature>
<proteinExistence type="predicted"/>
<protein>
    <submittedName>
        <fullName evidence="2">Uncharacterized protein</fullName>
    </submittedName>
</protein>
<dbReference type="RefSeq" id="WP_203759620.1">
    <property type="nucleotide sequence ID" value="NZ_BAAABO010000004.1"/>
</dbReference>
<accession>A0ABQ3XV64</accession>
<name>A0ABQ3XV64_9ACTN</name>
<keyword evidence="3" id="KW-1185">Reference proteome</keyword>
<dbReference type="Proteomes" id="UP000609879">
    <property type="component" value="Unassembled WGS sequence"/>
</dbReference>
<reference evidence="2 3" key="1">
    <citation type="submission" date="2021-01" db="EMBL/GenBank/DDBJ databases">
        <title>Whole genome shotgun sequence of Actinoplanes deccanensis NBRC 13994.</title>
        <authorList>
            <person name="Komaki H."/>
            <person name="Tamura T."/>
        </authorList>
    </citation>
    <scope>NUCLEOTIDE SEQUENCE [LARGE SCALE GENOMIC DNA]</scope>
    <source>
        <strain evidence="2 3">NBRC 13994</strain>
    </source>
</reference>
<sequence length="115" mass="11857">MTTEDVTTSASADGFAARMAYALEKDPAEPARRTTLHLWVIAVTLAWLVVVPLVVLYGLITSSGGAFTLGALLIVALPFTAAAIATRNGRFGLGGLYVVLTLLMALPAAGIAQLG</sequence>
<keyword evidence="1" id="KW-0472">Membrane</keyword>
<evidence type="ECO:0000313" key="3">
    <source>
        <dbReference type="Proteomes" id="UP000609879"/>
    </source>
</evidence>
<feature type="transmembrane region" description="Helical" evidence="1">
    <location>
        <begin position="38"/>
        <end position="60"/>
    </location>
</feature>
<feature type="transmembrane region" description="Helical" evidence="1">
    <location>
        <begin position="66"/>
        <end position="84"/>
    </location>
</feature>
<keyword evidence="1" id="KW-1133">Transmembrane helix</keyword>
<evidence type="ECO:0000313" key="2">
    <source>
        <dbReference type="EMBL" id="GID71638.1"/>
    </source>
</evidence>
<gene>
    <name evidence="2" type="ORF">Ade02nite_02790</name>
</gene>
<evidence type="ECO:0000256" key="1">
    <source>
        <dbReference type="SAM" id="Phobius"/>
    </source>
</evidence>
<dbReference type="EMBL" id="BOMI01000003">
    <property type="protein sequence ID" value="GID71638.1"/>
    <property type="molecule type" value="Genomic_DNA"/>
</dbReference>